<dbReference type="CDD" id="cd03426">
    <property type="entry name" value="NUDIX_CoAse_Nudt7"/>
    <property type="match status" value="1"/>
</dbReference>
<dbReference type="Pfam" id="PF00293">
    <property type="entry name" value="NUDIX"/>
    <property type="match status" value="1"/>
</dbReference>
<keyword evidence="8" id="KW-1185">Reference proteome</keyword>
<feature type="domain" description="Nudix hydrolase" evidence="7">
    <location>
        <begin position="107"/>
        <end position="248"/>
    </location>
</feature>
<dbReference type="Gene3D" id="3.90.79.10">
    <property type="entry name" value="Nucleoside Triphosphate Pyrophosphohydrolase"/>
    <property type="match status" value="1"/>
</dbReference>
<dbReference type="InterPro" id="IPR000086">
    <property type="entry name" value="NUDIX_hydrolase_dom"/>
</dbReference>
<dbReference type="SUPFAM" id="SSF55811">
    <property type="entry name" value="Nudix"/>
    <property type="match status" value="1"/>
</dbReference>
<dbReference type="PROSITE" id="PS51462">
    <property type="entry name" value="NUDIX"/>
    <property type="match status" value="1"/>
</dbReference>
<evidence type="ECO:0000313" key="8">
    <source>
        <dbReference type="Proteomes" id="UP000515158"/>
    </source>
</evidence>
<evidence type="ECO:0000256" key="2">
    <source>
        <dbReference type="ARBA" id="ARBA00001946"/>
    </source>
</evidence>
<dbReference type="AlphaFoldDB" id="A0A6P8ZGJ2"/>
<comment type="cofactor">
    <cofactor evidence="1">
        <name>Mn(2+)</name>
        <dbReference type="ChEBI" id="CHEBI:29035"/>
    </cofactor>
</comment>
<name>A0A6P8ZGJ2_THRPL</name>
<evidence type="ECO:0000259" key="7">
    <source>
        <dbReference type="PROSITE" id="PS51462"/>
    </source>
</evidence>
<dbReference type="FunCoup" id="A0A6P8ZGJ2">
    <property type="interactions" value="176"/>
</dbReference>
<dbReference type="OrthoDB" id="206213at2759"/>
<protein>
    <submittedName>
        <fullName evidence="9">Nucleoside diphosphate-linked moiety X motif 8</fullName>
    </submittedName>
</protein>
<evidence type="ECO:0000256" key="3">
    <source>
        <dbReference type="ARBA" id="ARBA00022723"/>
    </source>
</evidence>
<evidence type="ECO:0000313" key="9">
    <source>
        <dbReference type="RefSeq" id="XP_034230199.1"/>
    </source>
</evidence>
<dbReference type="PANTHER" id="PTHR12992:SF11">
    <property type="entry name" value="MITOCHONDRIAL COENZYME A DIPHOSPHATASE NUDT8"/>
    <property type="match status" value="1"/>
</dbReference>
<dbReference type="InterPro" id="IPR015797">
    <property type="entry name" value="NUDIX_hydrolase-like_dom_sf"/>
</dbReference>
<evidence type="ECO:0000256" key="4">
    <source>
        <dbReference type="ARBA" id="ARBA00022801"/>
    </source>
</evidence>
<dbReference type="InParanoid" id="A0A6P8ZGJ2"/>
<dbReference type="PANTHER" id="PTHR12992">
    <property type="entry name" value="NUDIX HYDROLASE"/>
    <property type="match status" value="1"/>
</dbReference>
<keyword evidence="4" id="KW-0378">Hydrolase</keyword>
<dbReference type="Proteomes" id="UP000515158">
    <property type="component" value="Unplaced"/>
</dbReference>
<reference evidence="9" key="1">
    <citation type="submission" date="2025-08" db="UniProtKB">
        <authorList>
            <consortium name="RefSeq"/>
        </authorList>
    </citation>
    <scope>IDENTIFICATION</scope>
    <source>
        <tissue evidence="9">Total insect</tissue>
    </source>
</reference>
<dbReference type="KEGG" id="tpal:117639011"/>
<evidence type="ECO:0000256" key="1">
    <source>
        <dbReference type="ARBA" id="ARBA00001936"/>
    </source>
</evidence>
<dbReference type="InterPro" id="IPR045121">
    <property type="entry name" value="CoAse"/>
</dbReference>
<keyword evidence="3" id="KW-0479">Metal-binding</keyword>
<organism evidence="9">
    <name type="scientific">Thrips palmi</name>
    <name type="common">Melon thrips</name>
    <dbReference type="NCBI Taxonomy" id="161013"/>
    <lineage>
        <taxon>Eukaryota</taxon>
        <taxon>Metazoa</taxon>
        <taxon>Ecdysozoa</taxon>
        <taxon>Arthropoda</taxon>
        <taxon>Hexapoda</taxon>
        <taxon>Insecta</taxon>
        <taxon>Pterygota</taxon>
        <taxon>Neoptera</taxon>
        <taxon>Paraneoptera</taxon>
        <taxon>Thysanoptera</taxon>
        <taxon>Terebrantia</taxon>
        <taxon>Thripoidea</taxon>
        <taxon>Thripidae</taxon>
        <taxon>Thrips</taxon>
    </lineage>
</organism>
<accession>A0A6P8ZGJ2</accession>
<dbReference type="GO" id="GO:0046872">
    <property type="term" value="F:metal ion binding"/>
    <property type="evidence" value="ECO:0007669"/>
    <property type="project" value="UniProtKB-KW"/>
</dbReference>
<proteinExistence type="predicted"/>
<dbReference type="GO" id="GO:0010945">
    <property type="term" value="F:coenzyme A diphosphatase activity"/>
    <property type="evidence" value="ECO:0007669"/>
    <property type="project" value="InterPro"/>
</dbReference>
<dbReference type="GeneID" id="117639011"/>
<evidence type="ECO:0000256" key="6">
    <source>
        <dbReference type="ARBA" id="ARBA00023211"/>
    </source>
</evidence>
<gene>
    <name evidence="9" type="primary">LOC117639011</name>
</gene>
<keyword evidence="6" id="KW-0464">Manganese</keyword>
<sequence>MLPCSLLRSAPRCPLACIGVLAQQQAQQVRTPSAVDFSNSSSGASTASYDAFAPDNVLSKQSREDCVRRLSLIPCPSTLAANPKASAPDNDTSPPAQAAAQAAAAKAKEAAVLVPLCVVDGEVCLLFTLRSPHMSSHRNQVSFPGGMKDEEDDSFESTALRETEEELGLPRGQVEVWGRCPTIESINRVNAVPVVGNLGHIKLNQLKFNQKEVGDVFTIPLRHLCDSSNFRYTQFRTGKGYVLPVFLGAKYKVWGLTARITHMFLSTLLPSVYRSKLYYIKPLKV</sequence>
<evidence type="ECO:0000256" key="5">
    <source>
        <dbReference type="ARBA" id="ARBA00022842"/>
    </source>
</evidence>
<dbReference type="RefSeq" id="XP_034230199.1">
    <property type="nucleotide sequence ID" value="XM_034374308.1"/>
</dbReference>
<comment type="cofactor">
    <cofactor evidence="2">
        <name>Mg(2+)</name>
        <dbReference type="ChEBI" id="CHEBI:18420"/>
    </cofactor>
</comment>
<keyword evidence="5" id="KW-0460">Magnesium</keyword>